<dbReference type="RefSeq" id="WP_343961162.1">
    <property type="nucleotide sequence ID" value="NZ_BAAAKZ010000010.1"/>
</dbReference>
<sequence length="329" mass="36718">MPPRSPLPQRLGLDAAWLSTAARPGESPDEWPLMRDWLHHRVGAHVDVDAFIADERFVVASGEPVRATDRYRSNIFVWFYRDLPEETPVPGQIRVLFRDDRIIVVDKPAFLSTIPRGRHVRESVVVRLRHELGLPELTPMHRLDRVTSGVLLLSTERRWRGAYQSLFQYGEVTKTYRAVAGIRDDLALPVTVRNHLAKEPGIMQAEVIDGAEPNSESLVEFERELTAAEEMALGGDGGGDGGGGASRRGVYRLTPRTGKTHQLRIHLCGLGIPITGDPLYPTARQVAVDDFTTPLQLLASELQFVDPVDGSERRFASELHLPLQPAPQR</sequence>
<dbReference type="EMBL" id="JBHTLY010000004">
    <property type="protein sequence ID" value="MFD1202232.1"/>
    <property type="molecule type" value="Genomic_DNA"/>
</dbReference>
<comment type="catalytic activity">
    <reaction evidence="1">
        <text>a uridine in RNA = a pseudouridine in RNA</text>
        <dbReference type="Rhea" id="RHEA:48348"/>
        <dbReference type="Rhea" id="RHEA-COMP:12068"/>
        <dbReference type="Rhea" id="RHEA-COMP:12069"/>
        <dbReference type="ChEBI" id="CHEBI:65314"/>
        <dbReference type="ChEBI" id="CHEBI:65315"/>
    </reaction>
</comment>
<dbReference type="InterPro" id="IPR006145">
    <property type="entry name" value="PsdUridine_synth_RsuA/RluA"/>
</dbReference>
<evidence type="ECO:0000313" key="6">
    <source>
        <dbReference type="Proteomes" id="UP001597181"/>
    </source>
</evidence>
<dbReference type="InterPro" id="IPR050188">
    <property type="entry name" value="RluA_PseudoU_synthase"/>
</dbReference>
<evidence type="ECO:0000259" key="4">
    <source>
        <dbReference type="Pfam" id="PF00849"/>
    </source>
</evidence>
<dbReference type="PANTHER" id="PTHR21600:SF84">
    <property type="entry name" value="PSEUDOURIDINE SYNTHASE RSUA_RLUA-LIKE DOMAIN-CONTAINING PROTEIN"/>
    <property type="match status" value="1"/>
</dbReference>
<gene>
    <name evidence="5" type="ORF">ACFQ3U_10055</name>
</gene>
<dbReference type="Proteomes" id="UP001597181">
    <property type="component" value="Unassembled WGS sequence"/>
</dbReference>
<name>A0ABW3TPJ0_9MICO</name>
<feature type="domain" description="Pseudouridine synthase RsuA/RluA-like" evidence="4">
    <location>
        <begin position="102"/>
        <end position="267"/>
    </location>
</feature>
<keyword evidence="6" id="KW-1185">Reference proteome</keyword>
<evidence type="ECO:0000313" key="5">
    <source>
        <dbReference type="EMBL" id="MFD1202232.1"/>
    </source>
</evidence>
<dbReference type="InterPro" id="IPR020103">
    <property type="entry name" value="PsdUridine_synth_cat_dom_sf"/>
</dbReference>
<proteinExistence type="predicted"/>
<accession>A0ABW3TPJ0</accession>
<organism evidence="5 6">
    <name type="scientific">Leucobacter albus</name>
    <dbReference type="NCBI Taxonomy" id="272210"/>
    <lineage>
        <taxon>Bacteria</taxon>
        <taxon>Bacillati</taxon>
        <taxon>Actinomycetota</taxon>
        <taxon>Actinomycetes</taxon>
        <taxon>Micrococcales</taxon>
        <taxon>Microbacteriaceae</taxon>
        <taxon>Leucobacter</taxon>
    </lineage>
</organism>
<dbReference type="SUPFAM" id="SSF55120">
    <property type="entry name" value="Pseudouridine synthase"/>
    <property type="match status" value="1"/>
</dbReference>
<dbReference type="PANTHER" id="PTHR21600">
    <property type="entry name" value="MITOCHONDRIAL RNA PSEUDOURIDINE SYNTHASE"/>
    <property type="match status" value="1"/>
</dbReference>
<dbReference type="Pfam" id="PF00849">
    <property type="entry name" value="PseudoU_synth_2"/>
    <property type="match status" value="1"/>
</dbReference>
<reference evidence="6" key="1">
    <citation type="journal article" date="2019" name="Int. J. Syst. Evol. Microbiol.">
        <title>The Global Catalogue of Microorganisms (GCM) 10K type strain sequencing project: providing services to taxonomists for standard genome sequencing and annotation.</title>
        <authorList>
            <consortium name="The Broad Institute Genomics Platform"/>
            <consortium name="The Broad Institute Genome Sequencing Center for Infectious Disease"/>
            <person name="Wu L."/>
            <person name="Ma J."/>
        </authorList>
    </citation>
    <scope>NUCLEOTIDE SEQUENCE [LARGE SCALE GENOMIC DNA]</scope>
    <source>
        <strain evidence="6">CCUG 50213</strain>
    </source>
</reference>
<evidence type="ECO:0000256" key="2">
    <source>
        <dbReference type="ARBA" id="ARBA00031870"/>
    </source>
</evidence>
<dbReference type="Gene3D" id="3.30.2350.10">
    <property type="entry name" value="Pseudouridine synthase"/>
    <property type="match status" value="1"/>
</dbReference>
<protein>
    <recommendedName>
        <fullName evidence="2">RNA pseudouridylate synthase</fullName>
    </recommendedName>
    <alternativeName>
        <fullName evidence="3">RNA-uridine isomerase</fullName>
    </alternativeName>
</protein>
<evidence type="ECO:0000256" key="1">
    <source>
        <dbReference type="ARBA" id="ARBA00000073"/>
    </source>
</evidence>
<evidence type="ECO:0000256" key="3">
    <source>
        <dbReference type="ARBA" id="ARBA00033164"/>
    </source>
</evidence>
<comment type="caution">
    <text evidence="5">The sequence shown here is derived from an EMBL/GenBank/DDBJ whole genome shotgun (WGS) entry which is preliminary data.</text>
</comment>